<feature type="transmembrane region" description="Helical" evidence="1">
    <location>
        <begin position="44"/>
        <end position="63"/>
    </location>
</feature>
<reference evidence="2" key="1">
    <citation type="journal article" date="2010" name="Science">
        <title>Plasticity of animal genome architecture unmasked by rapid evolution of a pelagic tunicate.</title>
        <authorList>
            <person name="Denoeud F."/>
            <person name="Henriet S."/>
            <person name="Mungpakdee S."/>
            <person name="Aury J.M."/>
            <person name="Da Silva C."/>
            <person name="Brinkmann H."/>
            <person name="Mikhaleva J."/>
            <person name="Olsen L.C."/>
            <person name="Jubin C."/>
            <person name="Canestro C."/>
            <person name="Bouquet J.M."/>
            <person name="Danks G."/>
            <person name="Poulain J."/>
            <person name="Campsteijn C."/>
            <person name="Adamski M."/>
            <person name="Cross I."/>
            <person name="Yadetie F."/>
            <person name="Muffato M."/>
            <person name="Louis A."/>
            <person name="Butcher S."/>
            <person name="Tsagkogeorga G."/>
            <person name="Konrad A."/>
            <person name="Singh S."/>
            <person name="Jensen M.F."/>
            <person name="Cong E.H."/>
            <person name="Eikeseth-Otteraa H."/>
            <person name="Noel B."/>
            <person name="Anthouard V."/>
            <person name="Porcel B.M."/>
            <person name="Kachouri-Lafond R."/>
            <person name="Nishino A."/>
            <person name="Ugolini M."/>
            <person name="Chourrout P."/>
            <person name="Nishida H."/>
            <person name="Aasland R."/>
            <person name="Huzurbazar S."/>
            <person name="Westhof E."/>
            <person name="Delsuc F."/>
            <person name="Lehrach H."/>
            <person name="Reinhardt R."/>
            <person name="Weissenbach J."/>
            <person name="Roy S.W."/>
            <person name="Artiguenave F."/>
            <person name="Postlethwait J.H."/>
            <person name="Manak J.R."/>
            <person name="Thompson E.M."/>
            <person name="Jaillon O."/>
            <person name="Du Pasquier L."/>
            <person name="Boudinot P."/>
            <person name="Liberles D.A."/>
            <person name="Volff J.N."/>
            <person name="Philippe H."/>
            <person name="Lenhard B."/>
            <person name="Roest Crollius H."/>
            <person name="Wincker P."/>
            <person name="Chourrout D."/>
        </authorList>
    </citation>
    <scope>NUCLEOTIDE SEQUENCE [LARGE SCALE GENOMIC DNA]</scope>
</reference>
<protein>
    <submittedName>
        <fullName evidence="2">Uncharacterized protein</fullName>
    </submittedName>
</protein>
<evidence type="ECO:0000256" key="1">
    <source>
        <dbReference type="SAM" id="Phobius"/>
    </source>
</evidence>
<dbReference type="Proteomes" id="UP000001307">
    <property type="component" value="Unassembled WGS sequence"/>
</dbReference>
<name>E4XKP1_OIKDI</name>
<keyword evidence="1" id="KW-0472">Membrane</keyword>
<feature type="transmembrane region" description="Helical" evidence="1">
    <location>
        <begin position="14"/>
        <end position="32"/>
    </location>
</feature>
<keyword evidence="1" id="KW-1133">Transmembrane helix</keyword>
<evidence type="ECO:0000313" key="2">
    <source>
        <dbReference type="EMBL" id="CBY10744.1"/>
    </source>
</evidence>
<dbReference type="AlphaFoldDB" id="E4XKP1"/>
<accession>E4XKP1</accession>
<gene>
    <name evidence="2" type="ORF">GSOID_T00014256001</name>
</gene>
<sequence length="179" mass="20717">MTIDINSIEKLKKYLVCFWVAAMIILVLIIGIKIVDADIILDQSWYMLILMISLCTTVIAILLEGPVQRYLKNRPPPVSFVRQFRLSRRQAPEQILTNREDTEVGTNARIPSEPPSYFSSLFEDQSSLIPLLRNMPNFNFQQTFSVPVFYESPPSYDECNFEKRNEQKTSDTFSVLSRL</sequence>
<dbReference type="EMBL" id="FN653065">
    <property type="protein sequence ID" value="CBY10744.1"/>
    <property type="molecule type" value="Genomic_DNA"/>
</dbReference>
<proteinExistence type="predicted"/>
<dbReference type="OrthoDB" id="10419362at2759"/>
<organism evidence="2">
    <name type="scientific">Oikopleura dioica</name>
    <name type="common">Tunicate</name>
    <dbReference type="NCBI Taxonomy" id="34765"/>
    <lineage>
        <taxon>Eukaryota</taxon>
        <taxon>Metazoa</taxon>
        <taxon>Chordata</taxon>
        <taxon>Tunicata</taxon>
        <taxon>Appendicularia</taxon>
        <taxon>Copelata</taxon>
        <taxon>Oikopleuridae</taxon>
        <taxon>Oikopleura</taxon>
    </lineage>
</organism>
<keyword evidence="1" id="KW-0812">Transmembrane</keyword>
<evidence type="ECO:0000313" key="3">
    <source>
        <dbReference type="Proteomes" id="UP000001307"/>
    </source>
</evidence>
<dbReference type="InParanoid" id="E4XKP1"/>
<keyword evidence="3" id="KW-1185">Reference proteome</keyword>